<comment type="catalytic activity">
    <reaction evidence="6">
        <text>N(6)-[(R)-lipoyl]-L-lysyl-[glycine-cleavage complex H protein] + glycine + H(+) = N(6)-[(R)-S(8)-aminomethyldihydrolipoyl]-L-lysyl-[glycine-cleavage complex H protein] + CO2</text>
        <dbReference type="Rhea" id="RHEA:24304"/>
        <dbReference type="Rhea" id="RHEA-COMP:10494"/>
        <dbReference type="Rhea" id="RHEA-COMP:10495"/>
        <dbReference type="ChEBI" id="CHEBI:15378"/>
        <dbReference type="ChEBI" id="CHEBI:16526"/>
        <dbReference type="ChEBI" id="CHEBI:57305"/>
        <dbReference type="ChEBI" id="CHEBI:83099"/>
        <dbReference type="ChEBI" id="CHEBI:83143"/>
        <dbReference type="EC" id="1.4.4.2"/>
    </reaction>
</comment>
<evidence type="ECO:0000256" key="4">
    <source>
        <dbReference type="ARBA" id="ARBA00022898"/>
    </source>
</evidence>
<gene>
    <name evidence="9" type="ORF">UFOPK2842_00521</name>
    <name evidence="10" type="ORF">UFOPK3124_00547</name>
    <name evidence="11" type="ORF">UFOPK3480_00035</name>
    <name evidence="12" type="ORF">UFOPK4165_00807</name>
</gene>
<dbReference type="GO" id="GO:0005960">
    <property type="term" value="C:glycine cleavage complex"/>
    <property type="evidence" value="ECO:0007669"/>
    <property type="project" value="TreeGrafter"/>
</dbReference>
<dbReference type="AlphaFoldDB" id="A0A6J7RVC3"/>
<dbReference type="InterPro" id="IPR049316">
    <property type="entry name" value="GDC-P_C"/>
</dbReference>
<dbReference type="EMBL" id="CAEZZI010000037">
    <property type="protein sequence ID" value="CAB4753729.1"/>
    <property type="molecule type" value="Genomic_DNA"/>
</dbReference>
<dbReference type="InterPro" id="IPR020581">
    <property type="entry name" value="GDC_P"/>
</dbReference>
<feature type="domain" description="Glycine dehydrogenase C-terminal" evidence="8">
    <location>
        <begin position="776"/>
        <end position="897"/>
    </location>
</feature>
<name>A0A6J7RVC3_9ZZZZ</name>
<dbReference type="CDD" id="cd00613">
    <property type="entry name" value="GDC-P"/>
    <property type="match status" value="2"/>
</dbReference>
<evidence type="ECO:0000313" key="10">
    <source>
        <dbReference type="EMBL" id="CAB4813164.1"/>
    </source>
</evidence>
<evidence type="ECO:0000256" key="6">
    <source>
        <dbReference type="ARBA" id="ARBA00049026"/>
    </source>
</evidence>
<comment type="similarity">
    <text evidence="2">Belongs to the GcvP family.</text>
</comment>
<comment type="cofactor">
    <cofactor evidence="1">
        <name>pyridoxal 5'-phosphate</name>
        <dbReference type="ChEBI" id="CHEBI:597326"/>
    </cofactor>
</comment>
<dbReference type="NCBIfam" id="NF001696">
    <property type="entry name" value="PRK00451.1"/>
    <property type="match status" value="1"/>
</dbReference>
<evidence type="ECO:0000256" key="2">
    <source>
        <dbReference type="ARBA" id="ARBA00010756"/>
    </source>
</evidence>
<dbReference type="NCBIfam" id="TIGR00461">
    <property type="entry name" value="gcvP"/>
    <property type="match status" value="1"/>
</dbReference>
<evidence type="ECO:0000256" key="5">
    <source>
        <dbReference type="ARBA" id="ARBA00023002"/>
    </source>
</evidence>
<dbReference type="InterPro" id="IPR015421">
    <property type="entry name" value="PyrdxlP-dep_Trfase_major"/>
</dbReference>
<proteinExistence type="inferred from homology"/>
<dbReference type="FunFam" id="3.40.640.10:FF:000005">
    <property type="entry name" value="Glycine dehydrogenase (decarboxylating), mitochondrial"/>
    <property type="match status" value="1"/>
</dbReference>
<evidence type="ECO:0000256" key="3">
    <source>
        <dbReference type="ARBA" id="ARBA00012134"/>
    </source>
</evidence>
<dbReference type="PANTHER" id="PTHR11773:SF1">
    <property type="entry name" value="GLYCINE DEHYDROGENASE (DECARBOXYLATING), MITOCHONDRIAL"/>
    <property type="match status" value="1"/>
</dbReference>
<reference evidence="12" key="1">
    <citation type="submission" date="2020-05" db="EMBL/GenBank/DDBJ databases">
        <authorList>
            <person name="Chiriac C."/>
            <person name="Salcher M."/>
            <person name="Ghai R."/>
            <person name="Kavagutti S V."/>
        </authorList>
    </citation>
    <scope>NUCLEOTIDE SEQUENCE</scope>
</reference>
<dbReference type="InterPro" id="IPR015424">
    <property type="entry name" value="PyrdxlP-dep_Trfase"/>
</dbReference>
<dbReference type="GO" id="GO:0004375">
    <property type="term" value="F:glycine dehydrogenase (decarboxylating) activity"/>
    <property type="evidence" value="ECO:0007669"/>
    <property type="project" value="UniProtKB-EC"/>
</dbReference>
<dbReference type="InterPro" id="IPR015422">
    <property type="entry name" value="PyrdxlP-dep_Trfase_small"/>
</dbReference>
<dbReference type="GO" id="GO:0030170">
    <property type="term" value="F:pyridoxal phosphate binding"/>
    <property type="evidence" value="ECO:0007669"/>
    <property type="project" value="TreeGrafter"/>
</dbReference>
<evidence type="ECO:0000313" key="9">
    <source>
        <dbReference type="EMBL" id="CAB4753729.1"/>
    </source>
</evidence>
<evidence type="ECO:0000313" key="12">
    <source>
        <dbReference type="EMBL" id="CAB5032290.1"/>
    </source>
</evidence>
<dbReference type="EMBL" id="CAFBLY010000001">
    <property type="protein sequence ID" value="CAB4876004.1"/>
    <property type="molecule type" value="Genomic_DNA"/>
</dbReference>
<dbReference type="InterPro" id="IPR049315">
    <property type="entry name" value="GDC-P_N"/>
</dbReference>
<dbReference type="NCBIfam" id="NF003346">
    <property type="entry name" value="PRK04366.1"/>
    <property type="match status" value="1"/>
</dbReference>
<evidence type="ECO:0000259" key="8">
    <source>
        <dbReference type="Pfam" id="PF21478"/>
    </source>
</evidence>
<dbReference type="SUPFAM" id="SSF53383">
    <property type="entry name" value="PLP-dependent transferases"/>
    <property type="match status" value="2"/>
</dbReference>
<feature type="domain" description="Glycine cleavage system P-protein N-terminal" evidence="7">
    <location>
        <begin position="475"/>
        <end position="724"/>
    </location>
</feature>
<organism evidence="12">
    <name type="scientific">freshwater metagenome</name>
    <dbReference type="NCBI Taxonomy" id="449393"/>
    <lineage>
        <taxon>unclassified sequences</taxon>
        <taxon>metagenomes</taxon>
        <taxon>ecological metagenomes</taxon>
    </lineage>
</organism>
<dbReference type="InterPro" id="IPR003437">
    <property type="entry name" value="GcvP"/>
</dbReference>
<keyword evidence="5" id="KW-0560">Oxidoreductase</keyword>
<dbReference type="PANTHER" id="PTHR11773">
    <property type="entry name" value="GLYCINE DEHYDROGENASE, DECARBOXYLATING"/>
    <property type="match status" value="1"/>
</dbReference>
<protein>
    <recommendedName>
        <fullName evidence="3">glycine dehydrogenase (aminomethyl-transferring)</fullName>
        <ecNumber evidence="3">1.4.4.2</ecNumber>
    </recommendedName>
</protein>
<evidence type="ECO:0000313" key="11">
    <source>
        <dbReference type="EMBL" id="CAB4876004.1"/>
    </source>
</evidence>
<dbReference type="GO" id="GO:0016594">
    <property type="term" value="F:glycine binding"/>
    <property type="evidence" value="ECO:0007669"/>
    <property type="project" value="TreeGrafter"/>
</dbReference>
<dbReference type="EMBL" id="CAFBPV010000075">
    <property type="protein sequence ID" value="CAB5032290.1"/>
    <property type="molecule type" value="Genomic_DNA"/>
</dbReference>
<feature type="domain" description="Glycine cleavage system P-protein N-terminal" evidence="7">
    <location>
        <begin position="18"/>
        <end position="445"/>
    </location>
</feature>
<dbReference type="GO" id="GO:0019464">
    <property type="term" value="P:glycine decarboxylation via glycine cleavage system"/>
    <property type="evidence" value="ECO:0007669"/>
    <property type="project" value="TreeGrafter"/>
</dbReference>
<sequence>MSREEHFSSYEEYAAFERRHIGPTSAEEDLLLKTLGYKDLDSFIRDVVPSNIAMARKLADALPDPLTEVQAIEALRDMADKNEVFTSFIGCGYYGTITPPVVLRNVLQNPAWYTAYTPYQPEISQGRLEALFAFQTAVCDLTGLPIANASMLDEGTAAAEAMTLARRSFKGSDEAVFLIEKNVHPQTKAVISTRAKPLNIVIEEFDASIGITTTSSYFAALVQYPDTTGSVRDYSIISDSVHKNDAYLIAATDLLSLTLLKPPGEWGADVAVGSAQRFGVPLGFGGPHAGFMAVRNGLERSMPGRLIGQSVDVHGNPAFRLALQTREQHIRRDKATSNICTAQVLLAVMSAFYAMWHGPIGLKLIAQRINNQAQTLAAALKLSGFEMINDTYFDTLTIKVANAEMIHQKAQKHRINLRHVDGEHVSISIDETTTSESLKKLAQIFDATLTKTSEAKTMGDNLIRNSSFLQHPVFNINHSETAMLRYIRTLSDRDLALDRTMIPLGSCTMKLNATTEMESVTWPEFSSLHPFAPVDQSIGSRQLIQELSDWLIAITGYDAVSLQPNAGSQGEFAGLLAIRNYHDSRGDQNRTICLIPSSAHGTNAASAVMAGMKVVVIDCDDHGNVSLEDLKSKISEHQSTLAALMVTYPSTHGVFESAISEICELIHNAGGQVYVDGANLNALVGLAQPGKFGADVSHLNLHKTFCIPHGGGGPGVGPVISRAHLAPFLPNHPFDSLAGPSTGPGPVSSAPYGSASILPISWAYIRMMGGQGLTHATQVAILSANYIALKLNPFYPVLYTGENKRVAHECILDLREITKSSGVTVDDVAKRLIDYGFHAPTMSFPVAGTLMVEPTESEDIAEIERFISAMISIHGEIMDVQNGVISHEDSPLAHAPHTAGDVISSQWDRKYPREIAAFPELLDGFVPGEIIGMRGKYWPTSGRIDGAFGDRNLICSCPPISEFAQ</sequence>
<dbReference type="Gene3D" id="3.90.1150.10">
    <property type="entry name" value="Aspartate Aminotransferase, domain 1"/>
    <property type="match status" value="2"/>
</dbReference>
<keyword evidence="4" id="KW-0663">Pyridoxal phosphate</keyword>
<dbReference type="Gene3D" id="3.40.640.10">
    <property type="entry name" value="Type I PLP-dependent aspartate aminotransferase-like (Major domain)"/>
    <property type="match status" value="2"/>
</dbReference>
<dbReference type="HAMAP" id="MF_00711">
    <property type="entry name" value="GcvP"/>
    <property type="match status" value="1"/>
</dbReference>
<evidence type="ECO:0000259" key="7">
    <source>
        <dbReference type="Pfam" id="PF02347"/>
    </source>
</evidence>
<accession>A0A6J7RVC3</accession>
<dbReference type="FunFam" id="3.40.640.10:FF:000007">
    <property type="entry name" value="glycine dehydrogenase (Decarboxylating), mitochondrial"/>
    <property type="match status" value="1"/>
</dbReference>
<dbReference type="Pfam" id="PF21478">
    <property type="entry name" value="GcvP2_C"/>
    <property type="match status" value="1"/>
</dbReference>
<dbReference type="Pfam" id="PF02347">
    <property type="entry name" value="GDC-P"/>
    <property type="match status" value="2"/>
</dbReference>
<dbReference type="GO" id="GO:0005829">
    <property type="term" value="C:cytosol"/>
    <property type="evidence" value="ECO:0007669"/>
    <property type="project" value="TreeGrafter"/>
</dbReference>
<dbReference type="EMBL" id="CAFAAY010000028">
    <property type="protein sequence ID" value="CAB4813164.1"/>
    <property type="molecule type" value="Genomic_DNA"/>
</dbReference>
<evidence type="ECO:0000256" key="1">
    <source>
        <dbReference type="ARBA" id="ARBA00001933"/>
    </source>
</evidence>
<dbReference type="EC" id="1.4.4.2" evidence="3"/>